<evidence type="ECO:0000256" key="2">
    <source>
        <dbReference type="ARBA" id="ARBA00012418"/>
    </source>
</evidence>
<keyword evidence="5" id="KW-0548">Nucleotidyltransferase</keyword>
<dbReference type="EMBL" id="QPFP01000032">
    <property type="protein sequence ID" value="TEB28534.1"/>
    <property type="molecule type" value="Genomic_DNA"/>
</dbReference>
<proteinExistence type="inferred from homology"/>
<dbReference type="GO" id="GO:0006351">
    <property type="term" value="P:DNA-templated transcription"/>
    <property type="evidence" value="ECO:0007669"/>
    <property type="project" value="InterPro"/>
</dbReference>
<comment type="caution">
    <text evidence="8">The sequence shown here is derived from an EMBL/GenBank/DDBJ whole genome shotgun (WGS) entry which is preliminary data.</text>
</comment>
<dbReference type="PANTHER" id="PTHR19376:SF11">
    <property type="entry name" value="DNA-DIRECTED RNA POLYMERASE I SUBUNIT RPA1"/>
    <property type="match status" value="1"/>
</dbReference>
<evidence type="ECO:0000256" key="5">
    <source>
        <dbReference type="ARBA" id="ARBA00022695"/>
    </source>
</evidence>
<keyword evidence="4" id="KW-0808">Transferase</keyword>
<dbReference type="AlphaFoldDB" id="A0A4Y7T3J2"/>
<gene>
    <name evidence="8" type="ORF">FA13DRAFT_1755846</name>
</gene>
<dbReference type="Pfam" id="PF00623">
    <property type="entry name" value="RNA_pol_Rpb1_2"/>
    <property type="match status" value="1"/>
</dbReference>
<dbReference type="GO" id="GO:0003677">
    <property type="term" value="F:DNA binding"/>
    <property type="evidence" value="ECO:0007669"/>
    <property type="project" value="InterPro"/>
</dbReference>
<dbReference type="GO" id="GO:0005736">
    <property type="term" value="C:RNA polymerase I complex"/>
    <property type="evidence" value="ECO:0007669"/>
    <property type="project" value="TreeGrafter"/>
</dbReference>
<evidence type="ECO:0000256" key="4">
    <source>
        <dbReference type="ARBA" id="ARBA00022679"/>
    </source>
</evidence>
<keyword evidence="6" id="KW-0804">Transcription</keyword>
<protein>
    <recommendedName>
        <fullName evidence="2">DNA-directed RNA polymerase</fullName>
        <ecNumber evidence="2">2.7.7.6</ecNumber>
    </recommendedName>
</protein>
<dbReference type="GO" id="GO:0003899">
    <property type="term" value="F:DNA-directed RNA polymerase activity"/>
    <property type="evidence" value="ECO:0007669"/>
    <property type="project" value="UniProtKB-EC"/>
</dbReference>
<evidence type="ECO:0000259" key="7">
    <source>
        <dbReference type="Pfam" id="PF00623"/>
    </source>
</evidence>
<evidence type="ECO:0000313" key="8">
    <source>
        <dbReference type="EMBL" id="TEB28534.1"/>
    </source>
</evidence>
<comment type="similarity">
    <text evidence="1">Belongs to the RNA polymerase beta' chain family.</text>
</comment>
<dbReference type="SUPFAM" id="SSF64484">
    <property type="entry name" value="beta and beta-prime subunits of DNA dependent RNA-polymerase"/>
    <property type="match status" value="1"/>
</dbReference>
<organism evidence="8 9">
    <name type="scientific">Coprinellus micaceus</name>
    <name type="common">Glistening ink-cap mushroom</name>
    <name type="synonym">Coprinus micaceus</name>
    <dbReference type="NCBI Taxonomy" id="71717"/>
    <lineage>
        <taxon>Eukaryota</taxon>
        <taxon>Fungi</taxon>
        <taxon>Dikarya</taxon>
        <taxon>Basidiomycota</taxon>
        <taxon>Agaricomycotina</taxon>
        <taxon>Agaricomycetes</taxon>
        <taxon>Agaricomycetidae</taxon>
        <taxon>Agaricales</taxon>
        <taxon>Agaricineae</taxon>
        <taxon>Psathyrellaceae</taxon>
        <taxon>Coprinellus</taxon>
    </lineage>
</organism>
<name>A0A4Y7T3J2_COPMI</name>
<evidence type="ECO:0000256" key="1">
    <source>
        <dbReference type="ARBA" id="ARBA00006460"/>
    </source>
</evidence>
<dbReference type="Proteomes" id="UP000298030">
    <property type="component" value="Unassembled WGS sequence"/>
</dbReference>
<dbReference type="InterPro" id="IPR000722">
    <property type="entry name" value="RNA_pol_asu"/>
</dbReference>
<evidence type="ECO:0000313" key="9">
    <source>
        <dbReference type="Proteomes" id="UP000298030"/>
    </source>
</evidence>
<reference evidence="8 9" key="1">
    <citation type="journal article" date="2019" name="Nat. Ecol. Evol.">
        <title>Megaphylogeny resolves global patterns of mushroom evolution.</title>
        <authorList>
            <person name="Varga T."/>
            <person name="Krizsan K."/>
            <person name="Foldi C."/>
            <person name="Dima B."/>
            <person name="Sanchez-Garcia M."/>
            <person name="Sanchez-Ramirez S."/>
            <person name="Szollosi G.J."/>
            <person name="Szarkandi J.G."/>
            <person name="Papp V."/>
            <person name="Albert L."/>
            <person name="Andreopoulos W."/>
            <person name="Angelini C."/>
            <person name="Antonin V."/>
            <person name="Barry K.W."/>
            <person name="Bougher N.L."/>
            <person name="Buchanan P."/>
            <person name="Buyck B."/>
            <person name="Bense V."/>
            <person name="Catcheside P."/>
            <person name="Chovatia M."/>
            <person name="Cooper J."/>
            <person name="Damon W."/>
            <person name="Desjardin D."/>
            <person name="Finy P."/>
            <person name="Geml J."/>
            <person name="Haridas S."/>
            <person name="Hughes K."/>
            <person name="Justo A."/>
            <person name="Karasinski D."/>
            <person name="Kautmanova I."/>
            <person name="Kiss B."/>
            <person name="Kocsube S."/>
            <person name="Kotiranta H."/>
            <person name="LaButti K.M."/>
            <person name="Lechner B.E."/>
            <person name="Liimatainen K."/>
            <person name="Lipzen A."/>
            <person name="Lukacs Z."/>
            <person name="Mihaltcheva S."/>
            <person name="Morgado L.N."/>
            <person name="Niskanen T."/>
            <person name="Noordeloos M.E."/>
            <person name="Ohm R.A."/>
            <person name="Ortiz-Santana B."/>
            <person name="Ovrebo C."/>
            <person name="Racz N."/>
            <person name="Riley R."/>
            <person name="Savchenko A."/>
            <person name="Shiryaev A."/>
            <person name="Soop K."/>
            <person name="Spirin V."/>
            <person name="Szebenyi C."/>
            <person name="Tomsovsky M."/>
            <person name="Tulloss R.E."/>
            <person name="Uehling J."/>
            <person name="Grigoriev I.V."/>
            <person name="Vagvolgyi C."/>
            <person name="Papp T."/>
            <person name="Martin F.M."/>
            <person name="Miettinen O."/>
            <person name="Hibbett D.S."/>
            <person name="Nagy L.G."/>
        </authorList>
    </citation>
    <scope>NUCLEOTIDE SEQUENCE [LARGE SCALE GENOMIC DNA]</scope>
    <source>
        <strain evidence="8 9">FP101781</strain>
    </source>
</reference>
<dbReference type="PANTHER" id="PTHR19376">
    <property type="entry name" value="DNA-DIRECTED RNA POLYMERASE"/>
    <property type="match status" value="1"/>
</dbReference>
<dbReference type="EC" id="2.7.7.6" evidence="2"/>
<dbReference type="Gene3D" id="3.30.1490.180">
    <property type="entry name" value="RNA polymerase ii"/>
    <property type="match status" value="1"/>
</dbReference>
<keyword evidence="9" id="KW-1185">Reference proteome</keyword>
<dbReference type="InterPro" id="IPR045867">
    <property type="entry name" value="DNA-dir_RpoC_beta_prime"/>
</dbReference>
<evidence type="ECO:0000256" key="3">
    <source>
        <dbReference type="ARBA" id="ARBA00022478"/>
    </source>
</evidence>
<dbReference type="OrthoDB" id="270392at2759"/>
<dbReference type="Gene3D" id="2.40.40.20">
    <property type="match status" value="1"/>
</dbReference>
<keyword evidence="3" id="KW-0240">DNA-directed RNA polymerase</keyword>
<accession>A0A4Y7T3J2</accession>
<evidence type="ECO:0000256" key="6">
    <source>
        <dbReference type="ARBA" id="ARBA00023163"/>
    </source>
</evidence>
<feature type="domain" description="RNA polymerase alpha subunit" evidence="7">
    <location>
        <begin position="18"/>
        <end position="138"/>
    </location>
</feature>
<sequence length="140" mass="15328">MKRGLEEKWGLFRKNMMGKHVNCAARSIVSPGADIGPAGSASHPLPRTVTAANFHKVRQRVVTGPHRYHGASMVEYGDGGQQSLDKLTVEQRSAIANQLVAGLMGTRRTPTPAVSKKAYRHLQDGDILILNRRPTLHTPK</sequence>
<dbReference type="STRING" id="71717.A0A4Y7T3J2"/>